<evidence type="ECO:0000256" key="1">
    <source>
        <dbReference type="SAM" id="MobiDB-lite"/>
    </source>
</evidence>
<keyword evidence="2" id="KW-0732">Signal</keyword>
<organism evidence="3 4">
    <name type="scientific">Cordylochernes scorpioides</name>
    <dbReference type="NCBI Taxonomy" id="51811"/>
    <lineage>
        <taxon>Eukaryota</taxon>
        <taxon>Metazoa</taxon>
        <taxon>Ecdysozoa</taxon>
        <taxon>Arthropoda</taxon>
        <taxon>Chelicerata</taxon>
        <taxon>Arachnida</taxon>
        <taxon>Pseudoscorpiones</taxon>
        <taxon>Cheliferoidea</taxon>
        <taxon>Chernetidae</taxon>
        <taxon>Cordylochernes</taxon>
    </lineage>
</organism>
<sequence>MELCASLLLAQLTRLVCAAMSLNINKVTLWSDSTIVLTEKKVCRGPFQEVLIDKFQRREWQTGSPAGVAVKEAGRPAVDLCAEKTWQSGGRSLSGDNGTCSRENGGDNRRGKLAARKWAPRLCGLTSGARSKEGRGGTYLGRQ</sequence>
<gene>
    <name evidence="3" type="ORF">LAZ67_1007093</name>
</gene>
<proteinExistence type="predicted"/>
<reference evidence="3 4" key="1">
    <citation type="submission" date="2022-01" db="EMBL/GenBank/DDBJ databases">
        <title>A chromosomal length assembly of Cordylochernes scorpioides.</title>
        <authorList>
            <person name="Zeh D."/>
            <person name="Zeh J."/>
        </authorList>
    </citation>
    <scope>NUCLEOTIDE SEQUENCE [LARGE SCALE GENOMIC DNA]</scope>
    <source>
        <strain evidence="3">IN4F17</strain>
        <tissue evidence="3">Whole Body</tissue>
    </source>
</reference>
<name>A0ABY6K0V7_9ARAC</name>
<keyword evidence="4" id="KW-1185">Reference proteome</keyword>
<feature type="region of interest" description="Disordered" evidence="1">
    <location>
        <begin position="88"/>
        <end position="113"/>
    </location>
</feature>
<protein>
    <submittedName>
        <fullName evidence="3">Uncharacterized protein</fullName>
    </submittedName>
</protein>
<evidence type="ECO:0000313" key="4">
    <source>
        <dbReference type="Proteomes" id="UP001235939"/>
    </source>
</evidence>
<feature type="chain" id="PRO_5046368814" evidence="2">
    <location>
        <begin position="19"/>
        <end position="143"/>
    </location>
</feature>
<accession>A0ABY6K0V7</accession>
<feature type="signal peptide" evidence="2">
    <location>
        <begin position="1"/>
        <end position="18"/>
    </location>
</feature>
<evidence type="ECO:0000313" key="3">
    <source>
        <dbReference type="EMBL" id="UYV61929.1"/>
    </source>
</evidence>
<evidence type="ECO:0000256" key="2">
    <source>
        <dbReference type="SAM" id="SignalP"/>
    </source>
</evidence>
<dbReference type="Proteomes" id="UP001235939">
    <property type="component" value="Chromosome 01"/>
</dbReference>
<dbReference type="EMBL" id="CP092863">
    <property type="protein sequence ID" value="UYV61929.1"/>
    <property type="molecule type" value="Genomic_DNA"/>
</dbReference>
<feature type="compositionally biased region" description="Polar residues" evidence="1">
    <location>
        <begin position="88"/>
        <end position="102"/>
    </location>
</feature>